<proteinExistence type="predicted"/>
<keyword evidence="1" id="KW-0472">Membrane</keyword>
<dbReference type="AlphaFoldDB" id="F1Z724"/>
<dbReference type="Proteomes" id="UP000004728">
    <property type="component" value="Unassembled WGS sequence"/>
</dbReference>
<evidence type="ECO:0000256" key="1">
    <source>
        <dbReference type="SAM" id="Phobius"/>
    </source>
</evidence>
<feature type="transmembrane region" description="Helical" evidence="1">
    <location>
        <begin position="233"/>
        <end position="255"/>
    </location>
</feature>
<dbReference type="STRING" id="983920.Y88_2672"/>
<dbReference type="Pfam" id="PF09608">
    <property type="entry name" value="Alph_Pro_TM"/>
    <property type="match status" value="1"/>
</dbReference>
<keyword evidence="1" id="KW-1133">Transmembrane helix</keyword>
<protein>
    <recommendedName>
        <fullName evidence="4">Transmembrane protein</fullName>
    </recommendedName>
</protein>
<evidence type="ECO:0000313" key="3">
    <source>
        <dbReference type="Proteomes" id="UP000004728"/>
    </source>
</evidence>
<dbReference type="HOGENOM" id="CLU_068410_0_0_5"/>
<evidence type="ECO:0008006" key="4">
    <source>
        <dbReference type="Google" id="ProtNLM"/>
    </source>
</evidence>
<dbReference type="eggNOG" id="ENOG50315WQ">
    <property type="taxonomic scope" value="Bacteria"/>
</dbReference>
<dbReference type="InterPro" id="IPR019088">
    <property type="entry name" value="CHP02186-rel_TM"/>
</dbReference>
<reference evidence="2 3" key="1">
    <citation type="journal article" date="2012" name="J. Bacteriol.">
        <title>Draft Genome Sequence of Novosphingobium nitrogenifigens Y88T.</title>
        <authorList>
            <person name="Strabala T.J."/>
            <person name="Macdonald L."/>
            <person name="Liu V."/>
            <person name="Smit A.M."/>
        </authorList>
    </citation>
    <scope>NUCLEOTIDE SEQUENCE [LARGE SCALE GENOMIC DNA]</scope>
    <source>
        <strain evidence="2 3">DSM 19370</strain>
    </source>
</reference>
<keyword evidence="3" id="KW-1185">Reference proteome</keyword>
<evidence type="ECO:0000313" key="2">
    <source>
        <dbReference type="EMBL" id="EGD59628.1"/>
    </source>
</evidence>
<keyword evidence="1" id="KW-0812">Transmembrane</keyword>
<sequence>MRGLRLAFLPMALFLVGARDPVPPAPVLVPEVSQHEIRVEQGFTGADLLLYGAILPPEGAATADDYDIVVVVEGPARAVVVREKRKVAGIWINAASSSFRSAPGFFAVASSRPVPEIVDARTAAIYELGLAWLQLSPIGSIDPARQQRFAHGLVEHMQRMGLYHEDPGAVRISNRVLYQARIALPSSVPTGDYTAETFAIRKGRVVASAMTHITVGKQGFARFIAVAAQHAGLVYGLCAVALSVLMGWIAGRLFARV</sequence>
<name>F1Z724_9SPHN</name>
<organism evidence="2 3">
    <name type="scientific">Novosphingobium nitrogenifigens DSM 19370</name>
    <dbReference type="NCBI Taxonomy" id="983920"/>
    <lineage>
        <taxon>Bacteria</taxon>
        <taxon>Pseudomonadati</taxon>
        <taxon>Pseudomonadota</taxon>
        <taxon>Alphaproteobacteria</taxon>
        <taxon>Sphingomonadales</taxon>
        <taxon>Sphingomonadaceae</taxon>
        <taxon>Novosphingobium</taxon>
    </lineage>
</organism>
<gene>
    <name evidence="2" type="ORF">Y88_2672</name>
</gene>
<comment type="caution">
    <text evidence="2">The sequence shown here is derived from an EMBL/GenBank/DDBJ whole genome shotgun (WGS) entry which is preliminary data.</text>
</comment>
<accession>F1Z724</accession>
<dbReference type="InParanoid" id="F1Z724"/>
<dbReference type="EMBL" id="AEWJ01000026">
    <property type="protein sequence ID" value="EGD59628.1"/>
    <property type="molecule type" value="Genomic_DNA"/>
</dbReference>